<dbReference type="EMBL" id="ALAN01000061">
    <property type="protein sequence ID" value="ETI68738.1"/>
    <property type="molecule type" value="Genomic_DNA"/>
</dbReference>
<dbReference type="AlphaFoldDB" id="A0AB94IP85"/>
<reference evidence="2 3" key="1">
    <citation type="journal article" date="2014" name="Environ. Microbiol.">
        <title>The nitrate-ammonifying and nosZ-carrying bacterium Bacillus vireti is a potent source and sink for nitric and nitrous oxide under high nitrate conditions.</title>
        <authorList>
            <person name="Mania D."/>
            <person name="Heylen K."/>
            <person name="van Spanning R.J."/>
            <person name="Frostegard A."/>
        </authorList>
    </citation>
    <scope>NUCLEOTIDE SEQUENCE [LARGE SCALE GENOMIC DNA]</scope>
    <source>
        <strain evidence="2 3">LMG 21834</strain>
    </source>
</reference>
<protein>
    <recommendedName>
        <fullName evidence="1">ABM domain-containing protein</fullName>
    </recommendedName>
</protein>
<keyword evidence="3" id="KW-1185">Reference proteome</keyword>
<comment type="caution">
    <text evidence="2">The sequence shown here is derived from an EMBL/GenBank/DDBJ whole genome shotgun (WGS) entry which is preliminary data.</text>
</comment>
<dbReference type="PANTHER" id="PTHR37811">
    <property type="entry name" value="BLL5343 PROTEIN"/>
    <property type="match status" value="1"/>
</dbReference>
<dbReference type="SUPFAM" id="SSF54909">
    <property type="entry name" value="Dimeric alpha+beta barrel"/>
    <property type="match status" value="1"/>
</dbReference>
<dbReference type="Pfam" id="PF03992">
    <property type="entry name" value="ABM"/>
    <property type="match status" value="1"/>
</dbReference>
<dbReference type="Gene3D" id="3.30.70.100">
    <property type="match status" value="1"/>
</dbReference>
<dbReference type="InterPro" id="IPR007138">
    <property type="entry name" value="ABM_dom"/>
</dbReference>
<proteinExistence type="predicted"/>
<sequence>MSVNTKEFKESYFVVIFSSQRSEGENGYGKMAQVMEDLASRQQGFLGIESVRDNELGITISYWESLEDIKRWKVNTAHKAAQIKGKKEWYKNYKVRICKMEREYSFER</sequence>
<dbReference type="Proteomes" id="UP000018877">
    <property type="component" value="Unassembled WGS sequence"/>
</dbReference>
<gene>
    <name evidence="2" type="ORF">BAVI_10899</name>
</gene>
<organism evidence="2 3">
    <name type="scientific">Neobacillus vireti LMG 21834</name>
    <dbReference type="NCBI Taxonomy" id="1131730"/>
    <lineage>
        <taxon>Bacteria</taxon>
        <taxon>Bacillati</taxon>
        <taxon>Bacillota</taxon>
        <taxon>Bacilli</taxon>
        <taxon>Bacillales</taxon>
        <taxon>Bacillaceae</taxon>
        <taxon>Neobacillus</taxon>
    </lineage>
</organism>
<evidence type="ECO:0000313" key="3">
    <source>
        <dbReference type="Proteomes" id="UP000018877"/>
    </source>
</evidence>
<dbReference type="RefSeq" id="WP_024028367.1">
    <property type="nucleotide sequence ID" value="NZ_ALAN01000061.1"/>
</dbReference>
<dbReference type="PANTHER" id="PTHR37811:SF2">
    <property type="entry name" value="ABM DOMAIN-CONTAINING PROTEIN"/>
    <property type="match status" value="1"/>
</dbReference>
<evidence type="ECO:0000259" key="1">
    <source>
        <dbReference type="Pfam" id="PF03992"/>
    </source>
</evidence>
<dbReference type="InterPro" id="IPR011008">
    <property type="entry name" value="Dimeric_a/b-barrel"/>
</dbReference>
<dbReference type="InterPro" id="IPR052936">
    <property type="entry name" value="Jasmonate_Hydroxylase-like"/>
</dbReference>
<evidence type="ECO:0000313" key="2">
    <source>
        <dbReference type="EMBL" id="ETI68738.1"/>
    </source>
</evidence>
<feature type="domain" description="ABM" evidence="1">
    <location>
        <begin position="31"/>
        <end position="82"/>
    </location>
</feature>
<name>A0AB94IP85_9BACI</name>
<accession>A0AB94IP85</accession>